<sequence>MFNRNKKNVYFVHIPKNAGNSIRQACMAQNIKVVSHNIRKRNKRLLAAHRRNNDLHAFCISRNPYDRIVSAYNYLLNDGKNKTKEDNIERDIFLKPYADFTDFVQNGLAHAAKNQLHFLPQVFWIKNHNGEPEVETVLKMENLQDELNAFCHQMGLPSQKLAITNTSNRNNSWKEYYTLETQKIVADIYFADFDFFDYEK</sequence>
<organism evidence="8 9">
    <name type="scientific">Tangfeifania diversioriginum</name>
    <dbReference type="NCBI Taxonomy" id="1168035"/>
    <lineage>
        <taxon>Bacteria</taxon>
        <taxon>Pseudomonadati</taxon>
        <taxon>Bacteroidota</taxon>
        <taxon>Bacteroidia</taxon>
        <taxon>Marinilabiliales</taxon>
        <taxon>Prolixibacteraceae</taxon>
        <taxon>Tangfeifania</taxon>
    </lineage>
</organism>
<dbReference type="GO" id="GO:0016020">
    <property type="term" value="C:membrane"/>
    <property type="evidence" value="ECO:0007669"/>
    <property type="project" value="InterPro"/>
</dbReference>
<protein>
    <submittedName>
        <fullName evidence="8">Sulfotransferase family protein</fullName>
    </submittedName>
</protein>
<evidence type="ECO:0000256" key="7">
    <source>
        <dbReference type="ARBA" id="ARBA00023180"/>
    </source>
</evidence>
<keyword evidence="6" id="KW-0472">Membrane</keyword>
<comment type="subcellular location">
    <subcellularLocation>
        <location evidence="1">Golgi apparatus membrane</location>
        <topology evidence="1">Single-pass type II membrane protein</topology>
    </subcellularLocation>
</comment>
<evidence type="ECO:0000313" key="8">
    <source>
        <dbReference type="EMBL" id="SHI65743.1"/>
    </source>
</evidence>
<dbReference type="SUPFAM" id="SSF52540">
    <property type="entry name" value="P-loop containing nucleoside triphosphate hydrolases"/>
    <property type="match status" value="1"/>
</dbReference>
<dbReference type="InterPro" id="IPR005331">
    <property type="entry name" value="Sulfotransferase"/>
</dbReference>
<dbReference type="PANTHER" id="PTHR12137:SF54">
    <property type="entry name" value="CARBOHYDRATE SULFOTRANSFERASE"/>
    <property type="match status" value="1"/>
</dbReference>
<dbReference type="AlphaFoldDB" id="A0A1M6CXY9"/>
<evidence type="ECO:0000256" key="4">
    <source>
        <dbReference type="ARBA" id="ARBA00022989"/>
    </source>
</evidence>
<reference evidence="8 9" key="1">
    <citation type="submission" date="2016-11" db="EMBL/GenBank/DDBJ databases">
        <authorList>
            <person name="Jaros S."/>
            <person name="Januszkiewicz K."/>
            <person name="Wedrychowicz H."/>
        </authorList>
    </citation>
    <scope>NUCLEOTIDE SEQUENCE [LARGE SCALE GENOMIC DNA]</scope>
    <source>
        <strain evidence="8 9">DSM 27063</strain>
    </source>
</reference>
<gene>
    <name evidence="8" type="ORF">SAMN05444280_104130</name>
</gene>
<keyword evidence="2 8" id="KW-0808">Transferase</keyword>
<dbReference type="OrthoDB" id="288532at2"/>
<evidence type="ECO:0000313" key="9">
    <source>
        <dbReference type="Proteomes" id="UP000184050"/>
    </source>
</evidence>
<proteinExistence type="predicted"/>
<dbReference type="Pfam" id="PF03567">
    <property type="entry name" value="Sulfotransfer_2"/>
    <property type="match status" value="1"/>
</dbReference>
<evidence type="ECO:0000256" key="5">
    <source>
        <dbReference type="ARBA" id="ARBA00023034"/>
    </source>
</evidence>
<evidence type="ECO:0000256" key="2">
    <source>
        <dbReference type="ARBA" id="ARBA00022679"/>
    </source>
</evidence>
<dbReference type="GO" id="GO:0008146">
    <property type="term" value="F:sulfotransferase activity"/>
    <property type="evidence" value="ECO:0007669"/>
    <property type="project" value="InterPro"/>
</dbReference>
<keyword evidence="9" id="KW-1185">Reference proteome</keyword>
<dbReference type="PANTHER" id="PTHR12137">
    <property type="entry name" value="CARBOHYDRATE SULFOTRANSFERASE"/>
    <property type="match status" value="1"/>
</dbReference>
<dbReference type="EMBL" id="FQZE01000004">
    <property type="protein sequence ID" value="SHI65743.1"/>
    <property type="molecule type" value="Genomic_DNA"/>
</dbReference>
<dbReference type="GO" id="GO:0016051">
    <property type="term" value="P:carbohydrate biosynthetic process"/>
    <property type="evidence" value="ECO:0007669"/>
    <property type="project" value="InterPro"/>
</dbReference>
<keyword evidence="3" id="KW-0812">Transmembrane</keyword>
<keyword evidence="5" id="KW-0333">Golgi apparatus</keyword>
<dbReference type="Proteomes" id="UP000184050">
    <property type="component" value="Unassembled WGS sequence"/>
</dbReference>
<evidence type="ECO:0000256" key="1">
    <source>
        <dbReference type="ARBA" id="ARBA00004323"/>
    </source>
</evidence>
<accession>A0A1M6CXY9</accession>
<keyword evidence="4" id="KW-1133">Transmembrane helix</keyword>
<dbReference type="RefSeq" id="WP_073165892.1">
    <property type="nucleotide sequence ID" value="NZ_FQZE01000004.1"/>
</dbReference>
<dbReference type="InterPro" id="IPR018011">
    <property type="entry name" value="Carb_sulfotrans_8-10"/>
</dbReference>
<name>A0A1M6CXY9_9BACT</name>
<dbReference type="Gene3D" id="3.40.50.300">
    <property type="entry name" value="P-loop containing nucleotide triphosphate hydrolases"/>
    <property type="match status" value="1"/>
</dbReference>
<evidence type="ECO:0000256" key="6">
    <source>
        <dbReference type="ARBA" id="ARBA00023136"/>
    </source>
</evidence>
<dbReference type="STRING" id="1168035.SAMN05444280_104130"/>
<keyword evidence="7" id="KW-0325">Glycoprotein</keyword>
<evidence type="ECO:0000256" key="3">
    <source>
        <dbReference type="ARBA" id="ARBA00022692"/>
    </source>
</evidence>
<dbReference type="InterPro" id="IPR027417">
    <property type="entry name" value="P-loop_NTPase"/>
</dbReference>